<comment type="caution">
    <text evidence="3">The sequence shown here is derived from an EMBL/GenBank/DDBJ whole genome shotgun (WGS) entry which is preliminary data.</text>
</comment>
<evidence type="ECO:0000313" key="10">
    <source>
        <dbReference type="Proteomes" id="UP000440367"/>
    </source>
</evidence>
<dbReference type="EMBL" id="QXGB01008489">
    <property type="protein sequence ID" value="KAE9157842.1"/>
    <property type="molecule type" value="Genomic_DNA"/>
</dbReference>
<proteinExistence type="predicted"/>
<evidence type="ECO:0000313" key="5">
    <source>
        <dbReference type="EMBL" id="KAE9160043.1"/>
    </source>
</evidence>
<keyword evidence="8" id="KW-1185">Reference proteome</keyword>
<evidence type="ECO:0000313" key="7">
    <source>
        <dbReference type="Proteomes" id="UP000429523"/>
    </source>
</evidence>
<evidence type="ECO:0000313" key="2">
    <source>
        <dbReference type="EMBL" id="KAE8917081.1"/>
    </source>
</evidence>
<dbReference type="Proteomes" id="UP000440367">
    <property type="component" value="Unassembled WGS sequence"/>
</dbReference>
<evidence type="ECO:0000313" key="6">
    <source>
        <dbReference type="EMBL" id="KAE9261060.1"/>
    </source>
</evidence>
<dbReference type="Proteomes" id="UP000437068">
    <property type="component" value="Unassembled WGS sequence"/>
</dbReference>
<keyword evidence="1" id="KW-0175">Coiled coil</keyword>
<feature type="non-terminal residue" evidence="3">
    <location>
        <position position="216"/>
    </location>
</feature>
<reference evidence="7 8" key="1">
    <citation type="submission" date="2018-08" db="EMBL/GenBank/DDBJ databases">
        <title>Genomic investigation of the strawberry pathogen Phytophthora fragariae indicates pathogenicity is determined by transcriptional variation in three key races.</title>
        <authorList>
            <person name="Adams T.M."/>
            <person name="Armitage A.D."/>
            <person name="Sobczyk M.K."/>
            <person name="Bates H.J."/>
            <person name="Dunwell J.M."/>
            <person name="Nellist C.F."/>
            <person name="Harrison R.J."/>
        </authorList>
    </citation>
    <scope>NUCLEOTIDE SEQUENCE [LARGE SCALE GENOMIC DNA]</scope>
    <source>
        <strain evidence="6 9">A4</strain>
        <strain evidence="5 10">BC-1</strain>
        <strain evidence="4 8">NOV-27</strain>
        <strain evidence="3 11">NOV-71</strain>
        <strain evidence="2 7">NOV-9</strain>
    </source>
</reference>
<evidence type="ECO:0000313" key="3">
    <source>
        <dbReference type="EMBL" id="KAE9055827.1"/>
    </source>
</evidence>
<evidence type="ECO:0000313" key="4">
    <source>
        <dbReference type="EMBL" id="KAE9157842.1"/>
    </source>
</evidence>
<name>A0A6A3P9G2_9STRA</name>
<evidence type="ECO:0008006" key="12">
    <source>
        <dbReference type="Google" id="ProtNLM"/>
    </source>
</evidence>
<dbReference type="Proteomes" id="UP000433483">
    <property type="component" value="Unassembled WGS sequence"/>
</dbReference>
<evidence type="ECO:0000313" key="9">
    <source>
        <dbReference type="Proteomes" id="UP000437068"/>
    </source>
</evidence>
<sequence>MTKSCLQPPTSAFLTDNVIGSVFLRSESFDSRFIVEGDTSFPSRPLHLPFVLPTTSSVATVQPTEDCSLNGYGQELDDSRGDLDELKGISLTKTGGKRRSFSLPRAGRDGDEVIVKRCKRTLVGGDVVPTIEGMMAEEKYQRELRRLRQLRYRKKKFQLPQGLDKEVQELRRKIQRLEQRHQAICAGSPVRETVWNVVAQYFHLFRNGYSSMTESS</sequence>
<dbReference type="EMBL" id="QXGD01007904">
    <property type="protein sequence ID" value="KAE9160043.1"/>
    <property type="molecule type" value="Genomic_DNA"/>
</dbReference>
<evidence type="ECO:0000313" key="8">
    <source>
        <dbReference type="Proteomes" id="UP000433483"/>
    </source>
</evidence>
<organism evidence="3 11">
    <name type="scientific">Phytophthora fragariae</name>
    <dbReference type="NCBI Taxonomy" id="53985"/>
    <lineage>
        <taxon>Eukaryota</taxon>
        <taxon>Sar</taxon>
        <taxon>Stramenopiles</taxon>
        <taxon>Oomycota</taxon>
        <taxon>Peronosporomycetes</taxon>
        <taxon>Peronosporales</taxon>
        <taxon>Peronosporaceae</taxon>
        <taxon>Phytophthora</taxon>
    </lineage>
</organism>
<dbReference type="Proteomes" id="UP000429523">
    <property type="component" value="Unassembled WGS sequence"/>
</dbReference>
<accession>A0A6A3P9G2</accession>
<dbReference type="Proteomes" id="UP000441208">
    <property type="component" value="Unassembled WGS sequence"/>
</dbReference>
<feature type="coiled-coil region" evidence="1">
    <location>
        <begin position="160"/>
        <end position="187"/>
    </location>
</feature>
<dbReference type="EMBL" id="QXFZ01008331">
    <property type="protein sequence ID" value="KAE9055827.1"/>
    <property type="molecule type" value="Genomic_DNA"/>
</dbReference>
<evidence type="ECO:0000256" key="1">
    <source>
        <dbReference type="SAM" id="Coils"/>
    </source>
</evidence>
<gene>
    <name evidence="6" type="ORF">PF001_g32536</name>
    <name evidence="5" type="ORF">PF002_g32715</name>
    <name evidence="4" type="ORF">PF005_g32688</name>
    <name evidence="3" type="ORF">PF007_g32185</name>
    <name evidence="2" type="ORF">PF009_g32598</name>
</gene>
<evidence type="ECO:0000313" key="11">
    <source>
        <dbReference type="Proteomes" id="UP000441208"/>
    </source>
</evidence>
<dbReference type="OrthoDB" id="10330910at2759"/>
<protein>
    <recommendedName>
        <fullName evidence="12">BZIP domain-containing protein</fullName>
    </recommendedName>
</protein>
<dbReference type="EMBL" id="QXGE01009154">
    <property type="protein sequence ID" value="KAE9261060.1"/>
    <property type="molecule type" value="Genomic_DNA"/>
</dbReference>
<dbReference type="EMBL" id="QXGF01008072">
    <property type="protein sequence ID" value="KAE8917081.1"/>
    <property type="molecule type" value="Genomic_DNA"/>
</dbReference>
<dbReference type="AlphaFoldDB" id="A0A6A3P9G2"/>